<dbReference type="InterPro" id="IPR011010">
    <property type="entry name" value="DNA_brk_join_enz"/>
</dbReference>
<accession>A0A9D2TE46</accession>
<keyword evidence="3" id="KW-0233">DNA recombination</keyword>
<sequence length="658" mass="77945">MSALSLLSTDQQDKLAYLHGQLTHGKNVQSTCWEWAEYYLTEVDIYDVLLIEEKDFRDYKAFLAGTGQFTKKQVFQLTGFLRKLKKDLIQNEYKELLSEIEQCDTAQSQLKGNIRNFLIRQGIHHIREVDYGIRERYENELRKNKSSGKTFEYLKALDRIKQFDIRKEMATLSGKNRGQLKYKGQVIFLPYLPNQDLAVEFDYIRDKTELVWDFSLDAPENLKKQVFQILCYALENIKDSKDRRVRYLLPLKWLYEFCIEEGIEDIERLELAQIQKLEAIVAGKVVNVKNSMQIVDNSRKILFMSGKEIHWYANVWYLKRFNFAPERINPSNPVYRLTFYEVTHLKNRELLQEYMRYQVGISGLTIGNIRSQLSYIKKFLIYFNELESICHVTDKQIGEYFRTVQDEGNKAETVNKQIFDIYKFFLYLHVKGHITRTVFEPNYYSQKVYPYHHDRSVQEDEYMEILKKLKFFPEVQRLIFLNLWATGLRISEVCTLKGGAYYWDGEDAWLKVYQIKMKAEKMIPISLVLYEIMKIYIKKYRIKANEFLFKAQDGGAYRVGTFVKGFRASCKKYGIYNSGDTFKTHDYRHTLASGFYDDGVSIQTIRDYLGHNHENMTRQYIDYMPKKIEQANIDYFNQADNALAAEIIPKKRGEKTGK</sequence>
<proteinExistence type="inferred from homology"/>
<reference evidence="5" key="1">
    <citation type="journal article" date="2021" name="PeerJ">
        <title>Extensive microbial diversity within the chicken gut microbiome revealed by metagenomics and culture.</title>
        <authorList>
            <person name="Gilroy R."/>
            <person name="Ravi A."/>
            <person name="Getino M."/>
            <person name="Pursley I."/>
            <person name="Horton D.L."/>
            <person name="Alikhan N.F."/>
            <person name="Baker D."/>
            <person name="Gharbi K."/>
            <person name="Hall N."/>
            <person name="Watson M."/>
            <person name="Adriaenssens E.M."/>
            <person name="Foster-Nyarko E."/>
            <person name="Jarju S."/>
            <person name="Secka A."/>
            <person name="Antonio M."/>
            <person name="Oren A."/>
            <person name="Chaudhuri R.R."/>
            <person name="La Ragione R."/>
            <person name="Hildebrand F."/>
            <person name="Pallen M.J."/>
        </authorList>
    </citation>
    <scope>NUCLEOTIDE SEQUENCE</scope>
    <source>
        <strain evidence="5">CHK198-12963</strain>
    </source>
</reference>
<dbReference type="InterPro" id="IPR010998">
    <property type="entry name" value="Integrase_recombinase_N"/>
</dbReference>
<dbReference type="Gene3D" id="1.10.150.130">
    <property type="match status" value="1"/>
</dbReference>
<dbReference type="InterPro" id="IPR002104">
    <property type="entry name" value="Integrase_catalytic"/>
</dbReference>
<evidence type="ECO:0000313" key="6">
    <source>
        <dbReference type="Proteomes" id="UP000823863"/>
    </source>
</evidence>
<dbReference type="GO" id="GO:0006310">
    <property type="term" value="P:DNA recombination"/>
    <property type="evidence" value="ECO:0007669"/>
    <property type="project" value="UniProtKB-KW"/>
</dbReference>
<dbReference type="InterPro" id="IPR013762">
    <property type="entry name" value="Integrase-like_cat_sf"/>
</dbReference>
<name>A0A9D2TE46_9FIRM</name>
<evidence type="ECO:0000259" key="4">
    <source>
        <dbReference type="PROSITE" id="PS51898"/>
    </source>
</evidence>
<protein>
    <submittedName>
        <fullName evidence="5">Site-specific integrase</fullName>
    </submittedName>
</protein>
<comment type="caution">
    <text evidence="5">The sequence shown here is derived from an EMBL/GenBank/DDBJ whole genome shotgun (WGS) entry which is preliminary data.</text>
</comment>
<reference evidence="5" key="2">
    <citation type="submission" date="2021-04" db="EMBL/GenBank/DDBJ databases">
        <authorList>
            <person name="Gilroy R."/>
        </authorList>
    </citation>
    <scope>NUCLEOTIDE SEQUENCE</scope>
    <source>
        <strain evidence="5">CHK198-12963</strain>
    </source>
</reference>
<gene>
    <name evidence="5" type="ORF">H9931_00410</name>
</gene>
<dbReference type="PANTHER" id="PTHR30349">
    <property type="entry name" value="PHAGE INTEGRASE-RELATED"/>
    <property type="match status" value="1"/>
</dbReference>
<keyword evidence="2" id="KW-0238">DNA-binding</keyword>
<evidence type="ECO:0000256" key="1">
    <source>
        <dbReference type="ARBA" id="ARBA00008857"/>
    </source>
</evidence>
<comment type="similarity">
    <text evidence="1">Belongs to the 'phage' integrase family.</text>
</comment>
<dbReference type="GO" id="GO:0015074">
    <property type="term" value="P:DNA integration"/>
    <property type="evidence" value="ECO:0007669"/>
    <property type="project" value="InterPro"/>
</dbReference>
<dbReference type="AlphaFoldDB" id="A0A9D2TE46"/>
<dbReference type="Pfam" id="PF00589">
    <property type="entry name" value="Phage_integrase"/>
    <property type="match status" value="1"/>
</dbReference>
<dbReference type="Proteomes" id="UP000823863">
    <property type="component" value="Unassembled WGS sequence"/>
</dbReference>
<feature type="domain" description="Tyr recombinase" evidence="4">
    <location>
        <begin position="452"/>
        <end position="633"/>
    </location>
</feature>
<dbReference type="GO" id="GO:0003677">
    <property type="term" value="F:DNA binding"/>
    <property type="evidence" value="ECO:0007669"/>
    <property type="project" value="UniProtKB-KW"/>
</dbReference>
<evidence type="ECO:0000256" key="2">
    <source>
        <dbReference type="ARBA" id="ARBA00023125"/>
    </source>
</evidence>
<dbReference type="SUPFAM" id="SSF56349">
    <property type="entry name" value="DNA breaking-rejoining enzymes"/>
    <property type="match status" value="1"/>
</dbReference>
<organism evidence="5 6">
    <name type="scientific">Candidatus Enterocloster excrementigallinarum</name>
    <dbReference type="NCBI Taxonomy" id="2838558"/>
    <lineage>
        <taxon>Bacteria</taxon>
        <taxon>Bacillati</taxon>
        <taxon>Bacillota</taxon>
        <taxon>Clostridia</taxon>
        <taxon>Lachnospirales</taxon>
        <taxon>Lachnospiraceae</taxon>
        <taxon>Enterocloster</taxon>
    </lineage>
</organism>
<evidence type="ECO:0000313" key="5">
    <source>
        <dbReference type="EMBL" id="HJC65172.1"/>
    </source>
</evidence>
<dbReference type="Gene3D" id="1.10.443.10">
    <property type="entry name" value="Intergrase catalytic core"/>
    <property type="match status" value="1"/>
</dbReference>
<dbReference type="EMBL" id="DWWB01000002">
    <property type="protein sequence ID" value="HJC65172.1"/>
    <property type="molecule type" value="Genomic_DNA"/>
</dbReference>
<dbReference type="PANTHER" id="PTHR30349:SF41">
    <property type="entry name" value="INTEGRASE_RECOMBINASE PROTEIN MJ0367-RELATED"/>
    <property type="match status" value="1"/>
</dbReference>
<dbReference type="PROSITE" id="PS51898">
    <property type="entry name" value="TYR_RECOMBINASE"/>
    <property type="match status" value="1"/>
</dbReference>
<evidence type="ECO:0000256" key="3">
    <source>
        <dbReference type="ARBA" id="ARBA00023172"/>
    </source>
</evidence>
<dbReference type="CDD" id="cd00397">
    <property type="entry name" value="DNA_BRE_C"/>
    <property type="match status" value="1"/>
</dbReference>
<dbReference type="InterPro" id="IPR050090">
    <property type="entry name" value="Tyrosine_recombinase_XerCD"/>
</dbReference>